<evidence type="ECO:0000313" key="1">
    <source>
        <dbReference type="EMBL" id="KLV28517.1"/>
    </source>
</evidence>
<gene>
    <name evidence="1" type="ORF">ABW02_01930</name>
</gene>
<protein>
    <submittedName>
        <fullName evidence="1">Uncharacterized protein</fullName>
    </submittedName>
</protein>
<dbReference type="PATRIC" id="fig|1397.4.peg.429"/>
<reference evidence="1 2" key="1">
    <citation type="submission" date="2015-05" db="EMBL/GenBank/DDBJ databases">
        <title>Whole genome sequence and identification of bacterial endophytes from Costus igneus.</title>
        <authorList>
            <person name="Lee Y.P."/>
            <person name="Gan H.M."/>
            <person name="Eng W."/>
            <person name="Wheatley M.S."/>
            <person name="Caraballo A."/>
            <person name="Polter S."/>
            <person name="Savka M.A."/>
            <person name="Hudson A.O."/>
        </authorList>
    </citation>
    <scope>NUCLEOTIDE SEQUENCE [LARGE SCALE GENOMIC DNA]</scope>
    <source>
        <strain evidence="1 2">RIT379</strain>
    </source>
</reference>
<dbReference type="EMBL" id="LDPH01000001">
    <property type="protein sequence ID" value="KLV28517.1"/>
    <property type="molecule type" value="Genomic_DNA"/>
</dbReference>
<dbReference type="OrthoDB" id="9952023at2"/>
<dbReference type="AlphaFoldDB" id="A0A0J1IRD4"/>
<evidence type="ECO:0000313" key="2">
    <source>
        <dbReference type="Proteomes" id="UP000036045"/>
    </source>
</evidence>
<proteinExistence type="predicted"/>
<sequence>MNTQNRALDRHIGPVGPIGAVGPVGAGGFAGVGHGAVGIGAIPLGAVTPSASFAGGNPLFYTPFHHSPAIQHHWNYGQHFPSYSQPYGYNPAYSTYGYYPYY</sequence>
<dbReference type="RefSeq" id="WP_047940212.1">
    <property type="nucleotide sequence ID" value="NZ_LDPH01000001.1"/>
</dbReference>
<organism evidence="1 2">
    <name type="scientific">Niallia circulans</name>
    <name type="common">Bacillus circulans</name>
    <dbReference type="NCBI Taxonomy" id="1397"/>
    <lineage>
        <taxon>Bacteria</taxon>
        <taxon>Bacillati</taxon>
        <taxon>Bacillota</taxon>
        <taxon>Bacilli</taxon>
        <taxon>Bacillales</taxon>
        <taxon>Bacillaceae</taxon>
        <taxon>Niallia</taxon>
    </lineage>
</organism>
<name>A0A0J1IRD4_NIACI</name>
<accession>A0A0J1IRD4</accession>
<comment type="caution">
    <text evidence="1">The sequence shown here is derived from an EMBL/GenBank/DDBJ whole genome shotgun (WGS) entry which is preliminary data.</text>
</comment>
<dbReference type="Proteomes" id="UP000036045">
    <property type="component" value="Unassembled WGS sequence"/>
</dbReference>
<keyword evidence="2" id="KW-1185">Reference proteome</keyword>